<sequence>MKAKKIPLYLLIFLLTLGASVTVGFLSFGGMLALWPILPLAIGAFALSTSYEGEVYFQNIKNGLNKLFKPGYIKQDLAKKFLLNHFPKDKNRPEFFNDYEEQLKRVEALRKAYKKDKSLKQEKELAEKALRDMDKWFARQLFRKKKLEEEEEGITEYQRALLAWLKANGQNDMQALYKRRYYINQAAKVFSLVAGVFMGLGTSYLFAESLAAMPLLSALLAGSVFGGPIGILIASLIVMAGIAYAVQTYNSIMDMVNNEVLQKWYKNIKEKLSEGFTIGNVVRVLAVVTLVILAVALTLCTAGTWFTIAKAAKPLYTWMSKIPGFIMGIISPIVLGLSTGVFCLNNSYESYTELEELTHKDENEKHKSGFFGKIKEGFKNLRERENWLQLFNPFRLLLKITVTPIRILLFLGHLTSIGVNADRVPGIPNILTALLGVIAEGFEDLHYFMDLGGHHHHHGEKSADELRREHLDAQAGHDHSHDIPTQIVKFIFSPLYFLSAVWDWATSKLNTEDKKLSFVDACKRQRLFIFDYFPDLFSSHPPSKTAEKNEVENAYPVTSTNWKLVHAQYRIERYEEKHFNKTLVGRSTAKSKINELHQLKNELAGLETSEEAHALHNMLTEAKDKPVYNQHRWFSSPKETSTQRFINDLPQRIGAPAA</sequence>
<gene>
    <name evidence="3" type="ORF">Lisr_1014</name>
</gene>
<keyword evidence="1" id="KW-0175">Coiled coil</keyword>
<evidence type="ECO:0000256" key="1">
    <source>
        <dbReference type="SAM" id="Coils"/>
    </source>
</evidence>
<organism evidence="3 4">
    <name type="scientific">Legionella israelensis</name>
    <dbReference type="NCBI Taxonomy" id="454"/>
    <lineage>
        <taxon>Bacteria</taxon>
        <taxon>Pseudomonadati</taxon>
        <taxon>Pseudomonadota</taxon>
        <taxon>Gammaproteobacteria</taxon>
        <taxon>Legionellales</taxon>
        <taxon>Legionellaceae</taxon>
        <taxon>Legionella</taxon>
    </lineage>
</organism>
<name>A0A0W0W395_9GAMM</name>
<dbReference type="PATRIC" id="fig|454.4.peg.1093"/>
<comment type="caution">
    <text evidence="3">The sequence shown here is derived from an EMBL/GenBank/DDBJ whole genome shotgun (WGS) entry which is preliminary data.</text>
</comment>
<dbReference type="Proteomes" id="UP000054761">
    <property type="component" value="Unassembled WGS sequence"/>
</dbReference>
<keyword evidence="2" id="KW-0472">Membrane</keyword>
<protein>
    <recommendedName>
        <fullName evidence="5">Transmembrane protein</fullName>
    </recommendedName>
</protein>
<feature type="transmembrane region" description="Helical" evidence="2">
    <location>
        <begin position="32"/>
        <end position="51"/>
    </location>
</feature>
<keyword evidence="2" id="KW-1133">Transmembrane helix</keyword>
<reference evidence="3 4" key="1">
    <citation type="submission" date="2015-11" db="EMBL/GenBank/DDBJ databases">
        <title>Genomic analysis of 38 Legionella species identifies large and diverse effector repertoires.</title>
        <authorList>
            <person name="Burstein D."/>
            <person name="Amaro F."/>
            <person name="Zusman T."/>
            <person name="Lifshitz Z."/>
            <person name="Cohen O."/>
            <person name="Gilbert J.A."/>
            <person name="Pupko T."/>
            <person name="Shuman H.A."/>
            <person name="Segal G."/>
        </authorList>
    </citation>
    <scope>NUCLEOTIDE SEQUENCE [LARGE SCALE GENOMIC DNA]</scope>
    <source>
        <strain evidence="3 4">Bercovier 4</strain>
    </source>
</reference>
<dbReference type="EMBL" id="LNYH01000050">
    <property type="protein sequence ID" value="KTD26948.1"/>
    <property type="molecule type" value="Genomic_DNA"/>
</dbReference>
<dbReference type="OrthoDB" id="5648973at2"/>
<evidence type="ECO:0000313" key="4">
    <source>
        <dbReference type="Proteomes" id="UP000054761"/>
    </source>
</evidence>
<feature type="coiled-coil region" evidence="1">
    <location>
        <begin position="96"/>
        <end position="129"/>
    </location>
</feature>
<accession>A0A0W0W395</accession>
<dbReference type="RefSeq" id="WP_058501376.1">
    <property type="nucleotide sequence ID" value="NZ_CAAAJA010000040.1"/>
</dbReference>
<evidence type="ECO:0000256" key="2">
    <source>
        <dbReference type="SAM" id="Phobius"/>
    </source>
</evidence>
<feature type="transmembrane region" description="Helical" evidence="2">
    <location>
        <begin position="189"/>
        <end position="207"/>
    </location>
</feature>
<proteinExistence type="predicted"/>
<evidence type="ECO:0008006" key="5">
    <source>
        <dbReference type="Google" id="ProtNLM"/>
    </source>
</evidence>
<feature type="transmembrane region" description="Helical" evidence="2">
    <location>
        <begin position="325"/>
        <end position="344"/>
    </location>
</feature>
<dbReference type="AlphaFoldDB" id="A0A0W0W395"/>
<feature type="transmembrane region" description="Helical" evidence="2">
    <location>
        <begin position="281"/>
        <end position="305"/>
    </location>
</feature>
<evidence type="ECO:0000313" key="3">
    <source>
        <dbReference type="EMBL" id="KTD26948.1"/>
    </source>
</evidence>
<keyword evidence="2" id="KW-0812">Transmembrane</keyword>
<feature type="transmembrane region" description="Helical" evidence="2">
    <location>
        <begin position="219"/>
        <end position="246"/>
    </location>
</feature>
<keyword evidence="4" id="KW-1185">Reference proteome</keyword>
<feature type="transmembrane region" description="Helical" evidence="2">
    <location>
        <begin position="7"/>
        <end position="26"/>
    </location>
</feature>